<dbReference type="PANTHER" id="PTHR37326">
    <property type="entry name" value="BLL3975 PROTEIN"/>
    <property type="match status" value="1"/>
</dbReference>
<comment type="caution">
    <text evidence="6">The sequence shown here is derived from an EMBL/GenBank/DDBJ whole genome shotgun (WGS) entry which is preliminary data.</text>
</comment>
<dbReference type="Proteomes" id="UP000177053">
    <property type="component" value="Unassembled WGS sequence"/>
</dbReference>
<proteinExistence type="predicted"/>
<organism evidence="6 7">
    <name type="scientific">Candidatus Woesebacteria bacterium RBG_16_34_12</name>
    <dbReference type="NCBI Taxonomy" id="1802480"/>
    <lineage>
        <taxon>Bacteria</taxon>
        <taxon>Candidatus Woeseibacteriota</taxon>
    </lineage>
</organism>
<evidence type="ECO:0000313" key="6">
    <source>
        <dbReference type="EMBL" id="OGM11578.1"/>
    </source>
</evidence>
<keyword evidence="4" id="KW-0862">Zinc</keyword>
<evidence type="ECO:0000256" key="2">
    <source>
        <dbReference type="ARBA" id="ARBA00022723"/>
    </source>
</evidence>
<comment type="cofactor">
    <cofactor evidence="1">
        <name>Zn(2+)</name>
        <dbReference type="ChEBI" id="CHEBI:29105"/>
    </cofactor>
</comment>
<dbReference type="InterPro" id="IPR053138">
    <property type="entry name" value="N-alpha-Ac-DABA_deacetylase"/>
</dbReference>
<keyword evidence="3" id="KW-0378">Hydrolase</keyword>
<evidence type="ECO:0000256" key="4">
    <source>
        <dbReference type="ARBA" id="ARBA00022833"/>
    </source>
</evidence>
<evidence type="ECO:0000313" key="7">
    <source>
        <dbReference type="Proteomes" id="UP000177053"/>
    </source>
</evidence>
<dbReference type="AlphaFoldDB" id="A0A1F7XB02"/>
<feature type="domain" description="Succinylglutamate desuccinylase/Aspartoacylase catalytic" evidence="5">
    <location>
        <begin position="51"/>
        <end position="156"/>
    </location>
</feature>
<evidence type="ECO:0000256" key="3">
    <source>
        <dbReference type="ARBA" id="ARBA00022801"/>
    </source>
</evidence>
<dbReference type="Pfam" id="PF24827">
    <property type="entry name" value="AstE_AspA_cat"/>
    <property type="match status" value="1"/>
</dbReference>
<dbReference type="Gene3D" id="3.40.630.10">
    <property type="entry name" value="Zn peptidases"/>
    <property type="match status" value="1"/>
</dbReference>
<dbReference type="PANTHER" id="PTHR37326:SF1">
    <property type="entry name" value="BLL3975 PROTEIN"/>
    <property type="match status" value="1"/>
</dbReference>
<dbReference type="EMBL" id="MGFS01000015">
    <property type="protein sequence ID" value="OGM11578.1"/>
    <property type="molecule type" value="Genomic_DNA"/>
</dbReference>
<name>A0A1F7XB02_9BACT</name>
<evidence type="ECO:0000256" key="1">
    <source>
        <dbReference type="ARBA" id="ARBA00001947"/>
    </source>
</evidence>
<dbReference type="GO" id="GO:0046872">
    <property type="term" value="F:metal ion binding"/>
    <property type="evidence" value="ECO:0007669"/>
    <property type="project" value="UniProtKB-KW"/>
</dbReference>
<gene>
    <name evidence="6" type="ORF">A2Z22_02160</name>
</gene>
<dbReference type="InterPro" id="IPR055438">
    <property type="entry name" value="AstE_AspA_cat"/>
</dbReference>
<sequence length="322" mass="36037">MVKLKPRPCQSFLLIGARFFYWKEGGCMKNWKIHKDNDWLMLETGKSINGKVVITSSVHGDEITGVLLIKNLLADLKKLSTKLGVQISITPFVNLDGIKETLREDPVSKKDLNRCFFKRNPPKQVRKLKSLLSGASFVIDIHCFPHTKHALTGLLFTSESNKEISRINRNAVTAFNPDICWSLDFKDLDKEKKGSMGEWLVENDIPGIAIETDSPEFLNNEDVVDISKKIICTVEVALGKSISRNNNISSLKRFVVKAEQSGIFIPLVQPLQHISKDQKIGKLISFDLSKVNVSSSVSGRVVFSKVAKFVNKDEKLVGIGIK</sequence>
<dbReference type="SUPFAM" id="SSF53187">
    <property type="entry name" value="Zn-dependent exopeptidases"/>
    <property type="match status" value="1"/>
</dbReference>
<evidence type="ECO:0000259" key="5">
    <source>
        <dbReference type="Pfam" id="PF24827"/>
    </source>
</evidence>
<accession>A0A1F7XB02</accession>
<reference evidence="6 7" key="1">
    <citation type="journal article" date="2016" name="Nat. Commun.">
        <title>Thousands of microbial genomes shed light on interconnected biogeochemical processes in an aquifer system.</title>
        <authorList>
            <person name="Anantharaman K."/>
            <person name="Brown C.T."/>
            <person name="Hug L.A."/>
            <person name="Sharon I."/>
            <person name="Castelle C.J."/>
            <person name="Probst A.J."/>
            <person name="Thomas B.C."/>
            <person name="Singh A."/>
            <person name="Wilkins M.J."/>
            <person name="Karaoz U."/>
            <person name="Brodie E.L."/>
            <person name="Williams K.H."/>
            <person name="Hubbard S.S."/>
            <person name="Banfield J.F."/>
        </authorList>
    </citation>
    <scope>NUCLEOTIDE SEQUENCE [LARGE SCALE GENOMIC DNA]</scope>
</reference>
<dbReference type="GO" id="GO:0016788">
    <property type="term" value="F:hydrolase activity, acting on ester bonds"/>
    <property type="evidence" value="ECO:0007669"/>
    <property type="project" value="InterPro"/>
</dbReference>
<keyword evidence="2" id="KW-0479">Metal-binding</keyword>
<protein>
    <recommendedName>
        <fullName evidence="5">Succinylglutamate desuccinylase/Aspartoacylase catalytic domain-containing protein</fullName>
    </recommendedName>
</protein>